<feature type="compositionally biased region" description="Low complexity" evidence="3">
    <location>
        <begin position="20"/>
        <end position="39"/>
    </location>
</feature>
<reference evidence="5" key="1">
    <citation type="submission" date="2021-01" db="UniProtKB">
        <authorList>
            <consortium name="EnsemblPlants"/>
        </authorList>
    </citation>
    <scope>IDENTIFICATION</scope>
</reference>
<keyword evidence="6" id="KW-1185">Reference proteome</keyword>
<feature type="domain" description="PRONE" evidence="4">
    <location>
        <begin position="53"/>
        <end position="426"/>
    </location>
</feature>
<evidence type="ECO:0000259" key="4">
    <source>
        <dbReference type="PROSITE" id="PS51334"/>
    </source>
</evidence>
<proteinExistence type="predicted"/>
<protein>
    <recommendedName>
        <fullName evidence="4">PRONE domain-containing protein</fullName>
    </recommendedName>
</protein>
<feature type="region of interest" description="Disordered" evidence="3">
    <location>
        <begin position="519"/>
        <end position="541"/>
    </location>
</feature>
<evidence type="ECO:0000313" key="6">
    <source>
        <dbReference type="Proteomes" id="UP000594263"/>
    </source>
</evidence>
<dbReference type="FunFam" id="1.20.58.2010:FF:000003">
    <property type="entry name" value="Rop guanine nucleotide exchange factor 14"/>
    <property type="match status" value="1"/>
</dbReference>
<keyword evidence="1 2" id="KW-0344">Guanine-nucleotide releasing factor</keyword>
<dbReference type="AlphaFoldDB" id="A0A7N0UBP4"/>
<evidence type="ECO:0000256" key="1">
    <source>
        <dbReference type="ARBA" id="ARBA00022658"/>
    </source>
</evidence>
<feature type="compositionally biased region" description="Polar residues" evidence="3">
    <location>
        <begin position="436"/>
        <end position="452"/>
    </location>
</feature>
<feature type="region of interest" description="Disordered" evidence="3">
    <location>
        <begin position="13"/>
        <end position="39"/>
    </location>
</feature>
<dbReference type="GO" id="GO:0005085">
    <property type="term" value="F:guanyl-nucleotide exchange factor activity"/>
    <property type="evidence" value="ECO:0007669"/>
    <property type="project" value="UniProtKB-UniRule"/>
</dbReference>
<sequence length="541" mass="59598">MAEIRELATRMELAGAGNGSDSASDFSAESGGGASSRFSSFAASEDGDAKGASSLLPGGISEIDTMKERFAKLLLGEDMSGGGKGVSTALAISNAITNLFASIFGQLWRLEPLPLEKKEMWRREMGWILSVTDHIIEMVPAYKIFPDGTKLEIMTCRPRSDLFVNLPALRKLDSMLIELLDGFGDTEFWYVDKGKSDVDTNGSALFDKSLERQKWWLPVPRTPADGLSADSRTQLQRRRECAKQILKAAMTINTDAILDMEVPDSYLESLPKTGRACLGDSFYRFVVSDHFSVESLFDCLDLSADLVVLELVNRLEAAVNLWRKKSHSHVLVSSNCSTTKSSSTDAERREFLAGRAEDLLLALKQKFPNLCQTTLEATKIQFNKDVGKSILESYSRVLESLAHTMIARIDDLLSIDELTDHPETYSSLSSLLTPARQTASSPHTLSLSNTPTRTPPATPHFSATPLLSPAKSEIAPFLNKLPRHSNRAKRVLACYMCREPRRKSCHSPNEYSPVLAISNPVTDTGRPPSHPNRAHLSQQNS</sequence>
<dbReference type="Pfam" id="PF03759">
    <property type="entry name" value="PRONE"/>
    <property type="match status" value="1"/>
</dbReference>
<dbReference type="PROSITE" id="PS51334">
    <property type="entry name" value="PRONE"/>
    <property type="match status" value="1"/>
</dbReference>
<dbReference type="Proteomes" id="UP000594263">
    <property type="component" value="Unplaced"/>
</dbReference>
<dbReference type="Gramene" id="Kaladp0059s0068.1.v1.1">
    <property type="protein sequence ID" value="Kaladp0059s0068.1.v1.1"/>
    <property type="gene ID" value="Kaladp0059s0068.v1.1"/>
</dbReference>
<dbReference type="InterPro" id="IPR005512">
    <property type="entry name" value="PRONE_dom"/>
</dbReference>
<dbReference type="FunFam" id="1.20.58.2010:FF:000001">
    <property type="entry name" value="Rop guanine nucleotide exchange factor 14"/>
    <property type="match status" value="1"/>
</dbReference>
<dbReference type="Gene3D" id="1.20.58.2010">
    <property type="entry name" value="PRONE domain, subdomain 1"/>
    <property type="match status" value="2"/>
</dbReference>
<organism evidence="5 6">
    <name type="scientific">Kalanchoe fedtschenkoi</name>
    <name type="common">Lavender scallops</name>
    <name type="synonym">South American air plant</name>
    <dbReference type="NCBI Taxonomy" id="63787"/>
    <lineage>
        <taxon>Eukaryota</taxon>
        <taxon>Viridiplantae</taxon>
        <taxon>Streptophyta</taxon>
        <taxon>Embryophyta</taxon>
        <taxon>Tracheophyta</taxon>
        <taxon>Spermatophyta</taxon>
        <taxon>Magnoliopsida</taxon>
        <taxon>eudicotyledons</taxon>
        <taxon>Gunneridae</taxon>
        <taxon>Pentapetalae</taxon>
        <taxon>Saxifragales</taxon>
        <taxon>Crassulaceae</taxon>
        <taxon>Kalanchoe</taxon>
    </lineage>
</organism>
<dbReference type="PANTHER" id="PTHR33101">
    <property type="entry name" value="ROP GUANINE NUCLEOTIDE EXCHANGE FACTOR 1"/>
    <property type="match status" value="1"/>
</dbReference>
<evidence type="ECO:0000313" key="5">
    <source>
        <dbReference type="EnsemblPlants" id="Kaladp0059s0068.1.v1.1"/>
    </source>
</evidence>
<dbReference type="PANTHER" id="PTHR33101:SF14">
    <property type="entry name" value="ROP GUANINE NUCLEOTIDE EXCHANGE FACTOR 7"/>
    <property type="match status" value="1"/>
</dbReference>
<feature type="region of interest" description="Disordered" evidence="3">
    <location>
        <begin position="436"/>
        <end position="458"/>
    </location>
</feature>
<evidence type="ECO:0000256" key="3">
    <source>
        <dbReference type="SAM" id="MobiDB-lite"/>
    </source>
</evidence>
<dbReference type="InterPro" id="IPR038937">
    <property type="entry name" value="RopGEF"/>
</dbReference>
<name>A0A7N0UBP4_KALFE</name>
<accession>A0A7N0UBP4</accession>
<dbReference type="EnsemblPlants" id="Kaladp0059s0068.1.v1.1">
    <property type="protein sequence ID" value="Kaladp0059s0068.1.v1.1"/>
    <property type="gene ID" value="Kaladp0059s0068.v1.1"/>
</dbReference>
<evidence type="ECO:0000256" key="2">
    <source>
        <dbReference type="PROSITE-ProRule" id="PRU00663"/>
    </source>
</evidence>